<evidence type="ECO:0000313" key="2">
    <source>
        <dbReference type="Proteomes" id="UP001226389"/>
    </source>
</evidence>
<evidence type="ECO:0008006" key="3">
    <source>
        <dbReference type="Google" id="ProtNLM"/>
    </source>
</evidence>
<sequence length="213" mass="21966">MPEQHGLPAIGWVPAWADLQERGADPIGAGFVVEAGMGQDPAGKEYVAGWPGPDAEKLAGQAAGEPGVRLTLLCADAGAAEGLAPGGLAPVAEQVLLMAPTAGLDAAVELPENSQVALAPMETYDAVEITVFDHPVAKGRIQVRDAFAAVAITELPQGPGKEAFERGLFAAMAEEAFLHGAEYLHMVVNPDAAASYEASGWAVAGRLVSFERN</sequence>
<dbReference type="RefSeq" id="WP_224024960.1">
    <property type="nucleotide sequence ID" value="NZ_JAUSSY010000001.1"/>
</dbReference>
<evidence type="ECO:0000313" key="1">
    <source>
        <dbReference type="EMBL" id="MDQ0117267.1"/>
    </source>
</evidence>
<dbReference type="EMBL" id="JAUSSY010000001">
    <property type="protein sequence ID" value="MDQ0117267.1"/>
    <property type="molecule type" value="Genomic_DNA"/>
</dbReference>
<name>A0ABT9UDD5_9MICC</name>
<organism evidence="1 2">
    <name type="scientific">Pseudarthrobacter defluvii</name>
    <dbReference type="NCBI Taxonomy" id="410837"/>
    <lineage>
        <taxon>Bacteria</taxon>
        <taxon>Bacillati</taxon>
        <taxon>Actinomycetota</taxon>
        <taxon>Actinomycetes</taxon>
        <taxon>Micrococcales</taxon>
        <taxon>Micrococcaceae</taxon>
        <taxon>Pseudarthrobacter</taxon>
    </lineage>
</organism>
<gene>
    <name evidence="1" type="ORF">J2T22_000427</name>
</gene>
<keyword evidence="2" id="KW-1185">Reference proteome</keyword>
<accession>A0ABT9UDD5</accession>
<reference evidence="1 2" key="1">
    <citation type="submission" date="2023-07" db="EMBL/GenBank/DDBJ databases">
        <title>Sorghum-associated microbial communities from plants grown in Nebraska, USA.</title>
        <authorList>
            <person name="Schachtman D."/>
        </authorList>
    </citation>
    <scope>NUCLEOTIDE SEQUENCE [LARGE SCALE GENOMIC DNA]</scope>
    <source>
        <strain evidence="1 2">DS994</strain>
    </source>
</reference>
<comment type="caution">
    <text evidence="1">The sequence shown here is derived from an EMBL/GenBank/DDBJ whole genome shotgun (WGS) entry which is preliminary data.</text>
</comment>
<proteinExistence type="predicted"/>
<protein>
    <recommendedName>
        <fullName evidence="3">N-acetyltransferase domain-containing protein</fullName>
    </recommendedName>
</protein>
<dbReference type="Proteomes" id="UP001226389">
    <property type="component" value="Unassembled WGS sequence"/>
</dbReference>